<protein>
    <recommendedName>
        <fullName evidence="3">STAS/SEC14 domain-containing protein</fullName>
    </recommendedName>
</protein>
<dbReference type="EMBL" id="LDTB01000020">
    <property type="protein sequence ID" value="KTT73465.1"/>
    <property type="molecule type" value="Genomic_DNA"/>
</dbReference>
<accession>A0A147I4S3</accession>
<dbReference type="SUPFAM" id="SSF52091">
    <property type="entry name" value="SpoIIaa-like"/>
    <property type="match status" value="1"/>
</dbReference>
<organism evidence="1 2">
    <name type="scientific">Sphingomonas endophytica</name>
    <dbReference type="NCBI Taxonomy" id="869719"/>
    <lineage>
        <taxon>Bacteria</taxon>
        <taxon>Pseudomonadati</taxon>
        <taxon>Pseudomonadota</taxon>
        <taxon>Alphaproteobacteria</taxon>
        <taxon>Sphingomonadales</taxon>
        <taxon>Sphingomonadaceae</taxon>
        <taxon>Sphingomonas</taxon>
    </lineage>
</organism>
<proteinExistence type="predicted"/>
<dbReference type="PATRIC" id="fig|869719.3.peg.1106"/>
<name>A0A147I4S3_9SPHN</name>
<evidence type="ECO:0000313" key="1">
    <source>
        <dbReference type="EMBL" id="KTT73465.1"/>
    </source>
</evidence>
<gene>
    <name evidence="1" type="ORF">NS334_07515</name>
</gene>
<dbReference type="InterPro" id="IPR036513">
    <property type="entry name" value="STAS_dom_sf"/>
</dbReference>
<evidence type="ECO:0008006" key="3">
    <source>
        <dbReference type="Google" id="ProtNLM"/>
    </source>
</evidence>
<evidence type="ECO:0000313" key="2">
    <source>
        <dbReference type="Proteomes" id="UP000074310"/>
    </source>
</evidence>
<dbReference type="InterPro" id="IPR021866">
    <property type="entry name" value="SpoIIAA-like"/>
</dbReference>
<dbReference type="OrthoDB" id="7470556at2"/>
<dbReference type="RefSeq" id="WP_058755358.1">
    <property type="nucleotide sequence ID" value="NZ_LDTB01000020.1"/>
</dbReference>
<dbReference type="AlphaFoldDB" id="A0A147I4S3"/>
<dbReference type="Proteomes" id="UP000074310">
    <property type="component" value="Unassembled WGS sequence"/>
</dbReference>
<dbReference type="Pfam" id="PF11964">
    <property type="entry name" value="SpoIIAA-like"/>
    <property type="match status" value="1"/>
</dbReference>
<dbReference type="Gene3D" id="3.40.50.10600">
    <property type="entry name" value="SpoIIaa-like domains"/>
    <property type="match status" value="1"/>
</dbReference>
<keyword evidence="2" id="KW-1185">Reference proteome</keyword>
<comment type="caution">
    <text evidence="1">The sequence shown here is derived from an EMBL/GenBank/DDBJ whole genome shotgun (WGS) entry which is preliminary data.</text>
</comment>
<reference evidence="1 2" key="1">
    <citation type="journal article" date="2016" name="Front. Microbiol.">
        <title>Genomic Resource of Rice Seed Associated Bacteria.</title>
        <authorList>
            <person name="Midha S."/>
            <person name="Bansal K."/>
            <person name="Sharma S."/>
            <person name="Kumar N."/>
            <person name="Patil P.P."/>
            <person name="Chaudhry V."/>
            <person name="Patil P.B."/>
        </authorList>
    </citation>
    <scope>NUCLEOTIDE SEQUENCE [LARGE SCALE GENOMIC DNA]</scope>
    <source>
        <strain evidence="1 2">NS334</strain>
    </source>
</reference>
<dbReference type="InterPro" id="IPR038396">
    <property type="entry name" value="SpoIIAA-like_sf"/>
</dbReference>
<sequence length="117" mass="13288">MYDIVFERESALLATRWHRIFTPAEVAGYARAVMRGFLEARFHPGYRLLMDMSACGPQPQDTLAAFATQFRSFPRASRIAVVTTPSPVARAQILRRMPQPYLRLFDTAAEARAWVLA</sequence>